<protein>
    <submittedName>
        <fullName evidence="8">Alpha-soluble NSF attachment protein</fullName>
    </submittedName>
</protein>
<dbReference type="GO" id="GO:0006914">
    <property type="term" value="P:autophagy"/>
    <property type="evidence" value="ECO:0007669"/>
    <property type="project" value="EnsemblFungi"/>
</dbReference>
<dbReference type="FunFam" id="1.25.40.10:FF:000049">
    <property type="entry name" value="Alpha-soluble NSF attachment protein-like"/>
    <property type="match status" value="1"/>
</dbReference>
<dbReference type="EMBL" id="LLZZ01000137">
    <property type="protein sequence ID" value="KTB00580.1"/>
    <property type="molecule type" value="Genomic_DNA"/>
</dbReference>
<evidence type="ECO:0000256" key="7">
    <source>
        <dbReference type="RuleBase" id="RU367013"/>
    </source>
</evidence>
<dbReference type="GO" id="GO:0042144">
    <property type="term" value="P:vacuole fusion, non-autophagic"/>
    <property type="evidence" value="ECO:0007669"/>
    <property type="project" value="EnsemblFungi"/>
</dbReference>
<dbReference type="VEuPathDB" id="FungiDB:GVI51_F04279"/>
<dbReference type="SUPFAM" id="SSF48452">
    <property type="entry name" value="TPR-like"/>
    <property type="match status" value="1"/>
</dbReference>
<dbReference type="GO" id="GO:0048280">
    <property type="term" value="P:vesicle fusion with Golgi apparatus"/>
    <property type="evidence" value="ECO:0007669"/>
    <property type="project" value="EnsemblFungi"/>
</dbReference>
<dbReference type="GO" id="GO:0035494">
    <property type="term" value="P:SNARE complex disassembly"/>
    <property type="evidence" value="ECO:0007669"/>
    <property type="project" value="EnsemblFungi"/>
</dbReference>
<dbReference type="VEuPathDB" id="FungiDB:GW608_F04257"/>
<comment type="function">
    <text evidence="7">Required for vesicular transport between the endoplasmic reticulum and the Golgi apparatus.</text>
</comment>
<proteinExistence type="inferred from homology"/>
<dbReference type="AlphaFoldDB" id="A0A0W0E3N5"/>
<dbReference type="GO" id="GO:0005829">
    <property type="term" value="C:cytosol"/>
    <property type="evidence" value="ECO:0007669"/>
    <property type="project" value="EnsemblFungi"/>
</dbReference>
<evidence type="ECO:0000256" key="6">
    <source>
        <dbReference type="ARBA" id="ARBA00023136"/>
    </source>
</evidence>
<comment type="caution">
    <text evidence="8">The sequence shown here is derived from an EMBL/GenBank/DDBJ whole genome shotgun (WGS) entry which is preliminary data.</text>
</comment>
<dbReference type="Pfam" id="PF14938">
    <property type="entry name" value="SNAP"/>
    <property type="match status" value="1"/>
</dbReference>
<comment type="subcellular location">
    <subcellularLocation>
        <location evidence="1 7">Membrane</location>
        <topology evidence="1 7">Peripheral membrane protein</topology>
    </subcellularLocation>
</comment>
<organism evidence="8 9">
    <name type="scientific">Candida glabrata</name>
    <name type="common">Yeast</name>
    <name type="synonym">Torulopsis glabrata</name>
    <dbReference type="NCBI Taxonomy" id="5478"/>
    <lineage>
        <taxon>Eukaryota</taxon>
        <taxon>Fungi</taxon>
        <taxon>Dikarya</taxon>
        <taxon>Ascomycota</taxon>
        <taxon>Saccharomycotina</taxon>
        <taxon>Saccharomycetes</taxon>
        <taxon>Saccharomycetales</taxon>
        <taxon>Saccharomycetaceae</taxon>
        <taxon>Nakaseomyces</taxon>
    </lineage>
</organism>
<dbReference type="Proteomes" id="UP000054886">
    <property type="component" value="Unassembled WGS sequence"/>
</dbReference>
<keyword evidence="5 7" id="KW-0653">Protein transport</keyword>
<dbReference type="PANTHER" id="PTHR13768">
    <property type="entry name" value="SOLUBLE NSF ATTACHMENT PROTEIN SNAP"/>
    <property type="match status" value="1"/>
</dbReference>
<keyword evidence="6 7" id="KW-0472">Membrane</keyword>
<evidence type="ECO:0000313" key="8">
    <source>
        <dbReference type="EMBL" id="KTB00580.1"/>
    </source>
</evidence>
<evidence type="ECO:0000256" key="2">
    <source>
        <dbReference type="ARBA" id="ARBA00010050"/>
    </source>
</evidence>
<dbReference type="GO" id="GO:0031201">
    <property type="term" value="C:SNARE complex"/>
    <property type="evidence" value="ECO:0007669"/>
    <property type="project" value="EnsemblFungi"/>
</dbReference>
<evidence type="ECO:0000256" key="3">
    <source>
        <dbReference type="ARBA" id="ARBA00022448"/>
    </source>
</evidence>
<gene>
    <name evidence="8" type="ORF">AO440_001293</name>
</gene>
<evidence type="ECO:0000256" key="1">
    <source>
        <dbReference type="ARBA" id="ARBA00004170"/>
    </source>
</evidence>
<dbReference type="GO" id="GO:0005774">
    <property type="term" value="C:vacuolar membrane"/>
    <property type="evidence" value="ECO:0007669"/>
    <property type="project" value="TreeGrafter"/>
</dbReference>
<dbReference type="InterPro" id="IPR000744">
    <property type="entry name" value="NSF_attach"/>
</dbReference>
<dbReference type="CDD" id="cd15832">
    <property type="entry name" value="SNAP"/>
    <property type="match status" value="1"/>
</dbReference>
<evidence type="ECO:0000313" key="9">
    <source>
        <dbReference type="Proteomes" id="UP000054886"/>
    </source>
</evidence>
<dbReference type="PRINTS" id="PR00448">
    <property type="entry name" value="NSFATTACHMNT"/>
</dbReference>
<name>A0A0W0E3N5_CANGB</name>
<sequence>MSDPQELLKRAEKKGVPSSGFMKFFNGSDSYKFEEAAELCVQAANIYRLRKELSAAGESFLKAADYQLKAGNDDEAANTFIEAFKCFKSSGSFTDAVSSLESAVNLFTKKGQFRRAANFKFDLGEIQENDLTDYKNAIESFETAGEWYEQDQSMALANKCYVRCADLKALDGQYIEASDLYTKLIKNSLGNRLSQWSLKEYFLKKGLTQLAANDTVAASRTVQEGMKDDPNFHDSRECNLLQGLIESVSEGDSEKLSQLVFEFDKFSKLDKWKTTIMLKIKETITEAEDDLL</sequence>
<dbReference type="VEuPathDB" id="FungiDB:B1J91_F04653g"/>
<keyword evidence="3 7" id="KW-0813">Transport</keyword>
<comment type="similarity">
    <text evidence="2 7">Belongs to the SNAP family.</text>
</comment>
<dbReference type="OMA" id="WSVKEYL"/>
<reference evidence="8 9" key="1">
    <citation type="submission" date="2015-10" db="EMBL/GenBank/DDBJ databases">
        <title>Draft genomes sequences of Candida glabrata isolates 1A, 1B, 2A, 2B, 3A and 3B.</title>
        <authorList>
            <person name="Haavelsrud O.E."/>
            <person name="Gaustad P."/>
        </authorList>
    </citation>
    <scope>NUCLEOTIDE SEQUENCE [LARGE SCALE GENOMIC DNA]</scope>
    <source>
        <strain evidence="8">910700640</strain>
    </source>
</reference>
<accession>A0A0W0E3N5</accession>
<dbReference type="VEuPathDB" id="FungiDB:GWK60_F04257"/>
<dbReference type="Gene3D" id="1.25.40.10">
    <property type="entry name" value="Tetratricopeptide repeat domain"/>
    <property type="match status" value="1"/>
</dbReference>
<dbReference type="GO" id="GO:0006886">
    <property type="term" value="P:intracellular protein transport"/>
    <property type="evidence" value="ECO:0007669"/>
    <property type="project" value="UniProtKB-UniRule"/>
</dbReference>
<keyword evidence="4 7" id="KW-0931">ER-Golgi transport</keyword>
<evidence type="ECO:0000256" key="5">
    <source>
        <dbReference type="ARBA" id="ARBA00022927"/>
    </source>
</evidence>
<dbReference type="GO" id="GO:0001671">
    <property type="term" value="F:ATPase activator activity"/>
    <property type="evidence" value="ECO:0007669"/>
    <property type="project" value="EnsemblFungi"/>
</dbReference>
<evidence type="ECO:0000256" key="4">
    <source>
        <dbReference type="ARBA" id="ARBA00022892"/>
    </source>
</evidence>
<dbReference type="GO" id="GO:0005483">
    <property type="term" value="F:soluble NSF attachment protein activity"/>
    <property type="evidence" value="ECO:0007669"/>
    <property type="project" value="EnsemblFungi"/>
</dbReference>
<dbReference type="OrthoDB" id="9984275at2759"/>
<dbReference type="InterPro" id="IPR011990">
    <property type="entry name" value="TPR-like_helical_dom_sf"/>
</dbReference>
<dbReference type="PANTHER" id="PTHR13768:SF8">
    <property type="entry name" value="ALPHA-SOLUBLE NSF ATTACHMENT PROTEIN"/>
    <property type="match status" value="1"/>
</dbReference>
<dbReference type="VEuPathDB" id="FungiDB:CAGL0F04653g"/>
<dbReference type="GO" id="GO:0019905">
    <property type="term" value="F:syntaxin binding"/>
    <property type="evidence" value="ECO:0007669"/>
    <property type="project" value="TreeGrafter"/>
</dbReference>
<dbReference type="PhylomeDB" id="A0A0W0E3N5"/>